<dbReference type="RefSeq" id="WP_284914188.1">
    <property type="nucleotide sequence ID" value="NZ_CP126980.1"/>
</dbReference>
<dbReference type="Gene3D" id="3.30.70.2650">
    <property type="match status" value="1"/>
</dbReference>
<organism evidence="2 3">
    <name type="scientific">Actinoplanes oblitus</name>
    <dbReference type="NCBI Taxonomy" id="3040509"/>
    <lineage>
        <taxon>Bacteria</taxon>
        <taxon>Bacillati</taxon>
        <taxon>Actinomycetota</taxon>
        <taxon>Actinomycetes</taxon>
        <taxon>Micromonosporales</taxon>
        <taxon>Micromonosporaceae</taxon>
        <taxon>Actinoplanes</taxon>
    </lineage>
</organism>
<dbReference type="Proteomes" id="UP001240150">
    <property type="component" value="Chromosome"/>
</dbReference>
<evidence type="ECO:0000259" key="1">
    <source>
        <dbReference type="Pfam" id="PF20803"/>
    </source>
</evidence>
<dbReference type="PANTHER" id="PTHR30319">
    <property type="entry name" value="PHENYLACETIC ACID REGULATOR-RELATED TRANSCRIPTIONAL REPRESSOR"/>
    <property type="match status" value="1"/>
</dbReference>
<reference evidence="2 3" key="1">
    <citation type="submission" date="2023-06" db="EMBL/GenBank/DDBJ databases">
        <authorList>
            <person name="Yushchuk O."/>
            <person name="Binda E."/>
            <person name="Ruckert-Reed C."/>
            <person name="Fedorenko V."/>
            <person name="Kalinowski J."/>
            <person name="Marinelli F."/>
        </authorList>
    </citation>
    <scope>NUCLEOTIDE SEQUENCE [LARGE SCALE GENOMIC DNA]</scope>
    <source>
        <strain evidence="2 3">NRRL 3884</strain>
    </source>
</reference>
<accession>A0ABY8W567</accession>
<feature type="domain" description="Transcriptional repressor PaaX-like central Cas2-like" evidence="1">
    <location>
        <begin position="90"/>
        <end position="158"/>
    </location>
</feature>
<name>A0ABY8W567_9ACTN</name>
<dbReference type="Pfam" id="PF20803">
    <property type="entry name" value="PaaX_M"/>
    <property type="match status" value="1"/>
</dbReference>
<protein>
    <submittedName>
        <fullName evidence="2">PaaX family transcriptional regulator</fullName>
    </submittedName>
</protein>
<proteinExistence type="predicted"/>
<keyword evidence="3" id="KW-1185">Reference proteome</keyword>
<evidence type="ECO:0000313" key="2">
    <source>
        <dbReference type="EMBL" id="WIM92981.1"/>
    </source>
</evidence>
<evidence type="ECO:0000313" key="3">
    <source>
        <dbReference type="Proteomes" id="UP001240150"/>
    </source>
</evidence>
<sequence>MTPTPRTVVEAFLPFDGVTPLDLLYDTANAAGLDDQPVRLSIRRMLAAGEVTQSGRGRRGTLALTDAGRVRLGRDRLALRLALGQDHGQAPWDGRWHLLAVSVPETDRTVRDALRRDLTEAGAAPVSTGLYVSPHDLGAMLGDANAEHLVRAAATALDVRGTTEPAAIAEQLWPASPIIAGYAVVEHTVARVRATTDAGVHAVLAHQLSLADALEQAMRHDPLVPLELRSDWPPSRIRRAWHATWTALTARLPEEMLYRGWLP</sequence>
<dbReference type="PANTHER" id="PTHR30319:SF1">
    <property type="entry name" value="TRANSCRIPTIONAL REPRESSOR PAAX"/>
    <property type="match status" value="1"/>
</dbReference>
<dbReference type="InterPro" id="IPR048846">
    <property type="entry name" value="PaaX-like_central"/>
</dbReference>
<gene>
    <name evidence="2" type="ORF">ACTOB_004945</name>
</gene>
<dbReference type="EMBL" id="CP126980">
    <property type="protein sequence ID" value="WIM92981.1"/>
    <property type="molecule type" value="Genomic_DNA"/>
</dbReference>